<reference evidence="1" key="1">
    <citation type="submission" date="2021-02" db="EMBL/GenBank/DDBJ databases">
        <authorList>
            <consortium name="DOE Joint Genome Institute"/>
            <person name="Ahrendt S."/>
            <person name="Looney B.P."/>
            <person name="Miyauchi S."/>
            <person name="Morin E."/>
            <person name="Drula E."/>
            <person name="Courty P.E."/>
            <person name="Chicoki N."/>
            <person name="Fauchery L."/>
            <person name="Kohler A."/>
            <person name="Kuo A."/>
            <person name="Labutti K."/>
            <person name="Pangilinan J."/>
            <person name="Lipzen A."/>
            <person name="Riley R."/>
            <person name="Andreopoulos W."/>
            <person name="He G."/>
            <person name="Johnson J."/>
            <person name="Barry K.W."/>
            <person name="Grigoriev I.V."/>
            <person name="Nagy L."/>
            <person name="Hibbett D."/>
            <person name="Henrissat B."/>
            <person name="Matheny P.B."/>
            <person name="Labbe J."/>
            <person name="Martin F."/>
        </authorList>
    </citation>
    <scope>NUCLEOTIDE SEQUENCE</scope>
    <source>
        <strain evidence="1">EC-137</strain>
    </source>
</reference>
<organism evidence="1 2">
    <name type="scientific">Vararia minispora EC-137</name>
    <dbReference type="NCBI Taxonomy" id="1314806"/>
    <lineage>
        <taxon>Eukaryota</taxon>
        <taxon>Fungi</taxon>
        <taxon>Dikarya</taxon>
        <taxon>Basidiomycota</taxon>
        <taxon>Agaricomycotina</taxon>
        <taxon>Agaricomycetes</taxon>
        <taxon>Russulales</taxon>
        <taxon>Lachnocladiaceae</taxon>
        <taxon>Vararia</taxon>
    </lineage>
</organism>
<gene>
    <name evidence="1" type="ORF">K488DRAFT_78699</name>
</gene>
<comment type="caution">
    <text evidence="1">The sequence shown here is derived from an EMBL/GenBank/DDBJ whole genome shotgun (WGS) entry which is preliminary data.</text>
</comment>
<keyword evidence="2" id="KW-1185">Reference proteome</keyword>
<dbReference type="EMBL" id="MU273558">
    <property type="protein sequence ID" value="KAI0032064.1"/>
    <property type="molecule type" value="Genomic_DNA"/>
</dbReference>
<reference evidence="1" key="2">
    <citation type="journal article" date="2022" name="New Phytol.">
        <title>Evolutionary transition to the ectomycorrhizal habit in the genomes of a hyperdiverse lineage of mushroom-forming fungi.</title>
        <authorList>
            <person name="Looney B."/>
            <person name="Miyauchi S."/>
            <person name="Morin E."/>
            <person name="Drula E."/>
            <person name="Courty P.E."/>
            <person name="Kohler A."/>
            <person name="Kuo A."/>
            <person name="LaButti K."/>
            <person name="Pangilinan J."/>
            <person name="Lipzen A."/>
            <person name="Riley R."/>
            <person name="Andreopoulos W."/>
            <person name="He G."/>
            <person name="Johnson J."/>
            <person name="Nolan M."/>
            <person name="Tritt A."/>
            <person name="Barry K.W."/>
            <person name="Grigoriev I.V."/>
            <person name="Nagy L.G."/>
            <person name="Hibbett D."/>
            <person name="Henrissat B."/>
            <person name="Matheny P.B."/>
            <person name="Labbe J."/>
            <person name="Martin F.M."/>
        </authorList>
    </citation>
    <scope>NUCLEOTIDE SEQUENCE</scope>
    <source>
        <strain evidence="1">EC-137</strain>
    </source>
</reference>
<evidence type="ECO:0000313" key="1">
    <source>
        <dbReference type="EMBL" id="KAI0032064.1"/>
    </source>
</evidence>
<name>A0ACB8QJR7_9AGAM</name>
<proteinExistence type="predicted"/>
<protein>
    <submittedName>
        <fullName evidence="1">FAD dependent oxidoreductase</fullName>
    </submittedName>
</protein>
<accession>A0ACB8QJR7</accession>
<evidence type="ECO:0000313" key="2">
    <source>
        <dbReference type="Proteomes" id="UP000814128"/>
    </source>
</evidence>
<sequence>METPKSIVIIGAGIIGSTTAFYLSRHPSLGSAQVIILEASKSGAAQGASGKAGGLVAKWAYPNPLTRISFHEHVRLAEEFNGADRWGWRWVSVGEWEGRGAPRSNRRVGTAPEQTTSLQKKAGLSSPTTSVDRQAKGLPEDLSWVNANLTESFSLMAPPGDTAQVHPYLFTTSMLDLSVEYGVRLVRGRATTIERVEGKVSGVRYADSETGVESILSADCVILAAGAWCPTLLPDLPVTGTRAHSIVIRPPPNTPVDSVSPYVLFTSIRLPNSRRSVTPEIYPRPNPEIYVCGPGDTRVPLPQTVDDVQVDVRACDEIWEWVAETGVLESWALGEVSHRQACYLPIVSAGGGPIISAIPGTQGLVVATGHTCWGICNAPGTAKAVSELVLDGKIKCADLTALDLTRYL</sequence>
<dbReference type="Proteomes" id="UP000814128">
    <property type="component" value="Unassembled WGS sequence"/>
</dbReference>